<evidence type="ECO:0000256" key="1">
    <source>
        <dbReference type="SAM" id="MobiDB-lite"/>
    </source>
</evidence>
<dbReference type="AlphaFoldDB" id="A0AAN6LNV7"/>
<feature type="region of interest" description="Disordered" evidence="1">
    <location>
        <begin position="1"/>
        <end position="53"/>
    </location>
</feature>
<dbReference type="Gene3D" id="1.10.10.1210">
    <property type="entry name" value="MAGE homology domain, winged helix WH2 motif"/>
    <property type="match status" value="1"/>
</dbReference>
<feature type="compositionally biased region" description="Acidic residues" evidence="1">
    <location>
        <begin position="31"/>
        <end position="49"/>
    </location>
</feature>
<proteinExistence type="predicted"/>
<accession>A0AAN6LNV7</accession>
<comment type="caution">
    <text evidence="3">The sequence shown here is derived from an EMBL/GenBank/DDBJ whole genome shotgun (WGS) entry which is preliminary data.</text>
</comment>
<dbReference type="SMART" id="SM01373">
    <property type="entry name" value="MAGE"/>
    <property type="match status" value="1"/>
</dbReference>
<sequence>MPLTSRKRKAVVQDEYDDEPTPTQPRHTQFVDEDNDVDGNGIELDDAGEETSSGSIAQLSKNLARYAMSCEYSRTPIKRQDISQKVLGTHTRSFKEVFAAANSHLMDVFGMRMVELPNKEKVTLRQKRAAIGSDKQPKSSNIWVLQNILPDEYRSLECMGPGLAPSSEDAPDVDSAYIGLYSMVITLILLSGGTISEGKLDRFLKRMNAAETTPVDTTEKVLARMAKDGYIVKIKDTQGGEELIDYMVGPRGKVEVGNEGAAQLVRTVYGDDVDDLDQRLKRSLGVSLHEETEAAHRDGHVAQSVEPVQDAARRSSRRQRQMYEEEHE</sequence>
<dbReference type="Proteomes" id="UP001280581">
    <property type="component" value="Unassembled WGS sequence"/>
</dbReference>
<dbReference type="Gene3D" id="1.10.10.1200">
    <property type="entry name" value="MAGE homology domain, winged helix WH1 motif"/>
    <property type="match status" value="1"/>
</dbReference>
<dbReference type="PROSITE" id="PS50838">
    <property type="entry name" value="MAGE"/>
    <property type="match status" value="1"/>
</dbReference>
<evidence type="ECO:0000259" key="2">
    <source>
        <dbReference type="PROSITE" id="PS50838"/>
    </source>
</evidence>
<dbReference type="InterPro" id="IPR041898">
    <property type="entry name" value="MAGE_WH1"/>
</dbReference>
<dbReference type="GO" id="GO:0005634">
    <property type="term" value="C:nucleus"/>
    <property type="evidence" value="ECO:0007669"/>
    <property type="project" value="TreeGrafter"/>
</dbReference>
<reference evidence="3 4" key="1">
    <citation type="submission" date="2021-02" db="EMBL/GenBank/DDBJ databases">
        <title>Genome assembly of Pseudopithomyces chartarum.</title>
        <authorList>
            <person name="Jauregui R."/>
            <person name="Singh J."/>
            <person name="Voisey C."/>
        </authorList>
    </citation>
    <scope>NUCLEOTIDE SEQUENCE [LARGE SCALE GENOMIC DNA]</scope>
    <source>
        <strain evidence="3 4">AGR01</strain>
    </source>
</reference>
<dbReference type="PANTHER" id="PTHR11736">
    <property type="entry name" value="MELANOMA-ASSOCIATED ANTIGEN MAGE ANTIGEN"/>
    <property type="match status" value="1"/>
</dbReference>
<protein>
    <recommendedName>
        <fullName evidence="2">MAGE domain-containing protein</fullName>
    </recommendedName>
</protein>
<dbReference type="InterPro" id="IPR041899">
    <property type="entry name" value="MAGE_WH2"/>
</dbReference>
<keyword evidence="4" id="KW-1185">Reference proteome</keyword>
<evidence type="ECO:0000313" key="4">
    <source>
        <dbReference type="Proteomes" id="UP001280581"/>
    </source>
</evidence>
<evidence type="ECO:0000313" key="3">
    <source>
        <dbReference type="EMBL" id="KAK3197748.1"/>
    </source>
</evidence>
<feature type="compositionally biased region" description="Basic residues" evidence="1">
    <location>
        <begin position="1"/>
        <end position="10"/>
    </location>
</feature>
<feature type="compositionally biased region" description="Basic and acidic residues" evidence="1">
    <location>
        <begin position="291"/>
        <end position="300"/>
    </location>
</feature>
<dbReference type="GO" id="GO:0006281">
    <property type="term" value="P:DNA repair"/>
    <property type="evidence" value="ECO:0007669"/>
    <property type="project" value="TreeGrafter"/>
</dbReference>
<gene>
    <name evidence="3" type="ORF">GRF29_216g1161405</name>
</gene>
<name>A0AAN6LNV7_9PLEO</name>
<feature type="domain" description="MAGE" evidence="2">
    <location>
        <begin position="56"/>
        <end position="209"/>
    </location>
</feature>
<dbReference type="EMBL" id="WVTA01000018">
    <property type="protein sequence ID" value="KAK3197748.1"/>
    <property type="molecule type" value="Genomic_DNA"/>
</dbReference>
<dbReference type="InterPro" id="IPR002190">
    <property type="entry name" value="MHD_dom"/>
</dbReference>
<dbReference type="PANTHER" id="PTHR11736:SF14">
    <property type="entry name" value="NSE3 HOMOLOG, SMC5-SMC6 COMPLEX COMPONENT"/>
    <property type="match status" value="1"/>
</dbReference>
<dbReference type="Pfam" id="PF01454">
    <property type="entry name" value="MAGE"/>
    <property type="match status" value="1"/>
</dbReference>
<dbReference type="InterPro" id="IPR037445">
    <property type="entry name" value="MAGE"/>
</dbReference>
<feature type="region of interest" description="Disordered" evidence="1">
    <location>
        <begin position="291"/>
        <end position="328"/>
    </location>
</feature>
<organism evidence="3 4">
    <name type="scientific">Pseudopithomyces chartarum</name>
    <dbReference type="NCBI Taxonomy" id="1892770"/>
    <lineage>
        <taxon>Eukaryota</taxon>
        <taxon>Fungi</taxon>
        <taxon>Dikarya</taxon>
        <taxon>Ascomycota</taxon>
        <taxon>Pezizomycotina</taxon>
        <taxon>Dothideomycetes</taxon>
        <taxon>Pleosporomycetidae</taxon>
        <taxon>Pleosporales</taxon>
        <taxon>Massarineae</taxon>
        <taxon>Didymosphaeriaceae</taxon>
        <taxon>Pseudopithomyces</taxon>
    </lineage>
</organism>